<keyword evidence="8" id="KW-1185">Reference proteome</keyword>
<dbReference type="Proteomes" id="UP001177003">
    <property type="component" value="Chromosome 6"/>
</dbReference>
<dbReference type="GO" id="GO:0016020">
    <property type="term" value="C:membrane"/>
    <property type="evidence" value="ECO:0007669"/>
    <property type="project" value="UniProtKB-SubCell"/>
</dbReference>
<evidence type="ECO:0000256" key="3">
    <source>
        <dbReference type="ARBA" id="ARBA00022729"/>
    </source>
</evidence>
<sequence length="117" mass="12950">MENGSLVGNLYLGKLIWETRFENAKGTAKGDRIGKSIFSTVRETQGYMAPEWVFNLPITSKVNVFSYGVVILEMITGRTVGKIRVCGGDLDTSLDRDITFPTDISTLCLSYKKFSLG</sequence>
<dbReference type="InterPro" id="IPR011009">
    <property type="entry name" value="Kinase-like_dom_sf"/>
</dbReference>
<evidence type="ECO:0000313" key="8">
    <source>
        <dbReference type="Proteomes" id="UP001177003"/>
    </source>
</evidence>
<reference evidence="7" key="1">
    <citation type="submission" date="2023-04" db="EMBL/GenBank/DDBJ databases">
        <authorList>
            <person name="Vijverberg K."/>
            <person name="Xiong W."/>
            <person name="Schranz E."/>
        </authorList>
    </citation>
    <scope>NUCLEOTIDE SEQUENCE</scope>
</reference>
<keyword evidence="3" id="KW-0732">Signal</keyword>
<organism evidence="7 8">
    <name type="scientific">Lactuca saligna</name>
    <name type="common">Willowleaf lettuce</name>
    <dbReference type="NCBI Taxonomy" id="75948"/>
    <lineage>
        <taxon>Eukaryota</taxon>
        <taxon>Viridiplantae</taxon>
        <taxon>Streptophyta</taxon>
        <taxon>Embryophyta</taxon>
        <taxon>Tracheophyta</taxon>
        <taxon>Spermatophyta</taxon>
        <taxon>Magnoliopsida</taxon>
        <taxon>eudicotyledons</taxon>
        <taxon>Gunneridae</taxon>
        <taxon>Pentapetalae</taxon>
        <taxon>asterids</taxon>
        <taxon>campanulids</taxon>
        <taxon>Asterales</taxon>
        <taxon>Asteraceae</taxon>
        <taxon>Cichorioideae</taxon>
        <taxon>Cichorieae</taxon>
        <taxon>Lactucinae</taxon>
        <taxon>Lactuca</taxon>
    </lineage>
</organism>
<dbReference type="PANTHER" id="PTHR47974">
    <property type="entry name" value="OS07G0415500 PROTEIN"/>
    <property type="match status" value="1"/>
</dbReference>
<comment type="subcellular location">
    <subcellularLocation>
        <location evidence="1">Membrane</location>
        <topology evidence="1">Single-pass membrane protein</topology>
    </subcellularLocation>
</comment>
<gene>
    <name evidence="7" type="ORF">LSALG_LOCUS30919</name>
</gene>
<dbReference type="SUPFAM" id="SSF56112">
    <property type="entry name" value="Protein kinase-like (PK-like)"/>
    <property type="match status" value="1"/>
</dbReference>
<keyword evidence="4" id="KW-1133">Transmembrane helix</keyword>
<dbReference type="InterPro" id="IPR000719">
    <property type="entry name" value="Prot_kinase_dom"/>
</dbReference>
<evidence type="ECO:0000256" key="1">
    <source>
        <dbReference type="ARBA" id="ARBA00004167"/>
    </source>
</evidence>
<accession>A0AA36ECW3</accession>
<feature type="domain" description="Protein kinase" evidence="6">
    <location>
        <begin position="36"/>
        <end position="80"/>
    </location>
</feature>
<keyword evidence="5" id="KW-0472">Membrane</keyword>
<name>A0AA36ECW3_LACSI</name>
<evidence type="ECO:0000259" key="6">
    <source>
        <dbReference type="Pfam" id="PF00069"/>
    </source>
</evidence>
<keyword evidence="2" id="KW-0812">Transmembrane</keyword>
<dbReference type="Pfam" id="PF00069">
    <property type="entry name" value="Pkinase"/>
    <property type="match status" value="1"/>
</dbReference>
<evidence type="ECO:0000256" key="4">
    <source>
        <dbReference type="ARBA" id="ARBA00022989"/>
    </source>
</evidence>
<dbReference type="GO" id="GO:0005524">
    <property type="term" value="F:ATP binding"/>
    <property type="evidence" value="ECO:0007669"/>
    <property type="project" value="InterPro"/>
</dbReference>
<dbReference type="PANTHER" id="PTHR47974:SF3">
    <property type="entry name" value="RECEPTOR-LIKE SERINE_THREONINE-PROTEIN KINASE"/>
    <property type="match status" value="1"/>
</dbReference>
<dbReference type="GO" id="GO:0004672">
    <property type="term" value="F:protein kinase activity"/>
    <property type="evidence" value="ECO:0007669"/>
    <property type="project" value="InterPro"/>
</dbReference>
<dbReference type="AlphaFoldDB" id="A0AA36ECW3"/>
<evidence type="ECO:0000256" key="2">
    <source>
        <dbReference type="ARBA" id="ARBA00022692"/>
    </source>
</evidence>
<evidence type="ECO:0000256" key="5">
    <source>
        <dbReference type="ARBA" id="ARBA00023136"/>
    </source>
</evidence>
<dbReference type="Gene3D" id="1.10.510.10">
    <property type="entry name" value="Transferase(Phosphotransferase) domain 1"/>
    <property type="match status" value="1"/>
</dbReference>
<evidence type="ECO:0000313" key="7">
    <source>
        <dbReference type="EMBL" id="CAI9291806.1"/>
    </source>
</evidence>
<proteinExistence type="predicted"/>
<protein>
    <recommendedName>
        <fullName evidence="6">Protein kinase domain-containing protein</fullName>
    </recommendedName>
</protein>
<dbReference type="EMBL" id="OX465082">
    <property type="protein sequence ID" value="CAI9291806.1"/>
    <property type="molecule type" value="Genomic_DNA"/>
</dbReference>